<keyword evidence="3" id="KW-1185">Reference proteome</keyword>
<organism evidence="2 3">
    <name type="scientific">Hymenobacter nitidus</name>
    <dbReference type="NCBI Taxonomy" id="2880929"/>
    <lineage>
        <taxon>Bacteria</taxon>
        <taxon>Pseudomonadati</taxon>
        <taxon>Bacteroidota</taxon>
        <taxon>Cytophagia</taxon>
        <taxon>Cytophagales</taxon>
        <taxon>Hymenobacteraceae</taxon>
        <taxon>Hymenobacter</taxon>
    </lineage>
</organism>
<sequence>MTFESTSCFDLLHDAAHAERQLADALHTVAVFRDYHKLLERFQQLDPADRANCPDLAVAATDRAFDVELKGRVMIKHGLDALNSLRDGGQLYQEVEKAAKVLAQGDIRALLEKEGDRAREKYGPAAADLFTEALTALEKLDMTFSVQDEHMLIHRKSVDGASEQVSVATTRQAGQLGRVSAGEFFGGWDGKSFITPGRLYTPRDCHHRPELVTIKDRLPVDIYAGAVSGLAMTKNLLYQHARRVSELGPRGLRGEDPVTAILVGIALVGLAIAIYGVATGNGFLVVFGAILIVGSALVAFGGYTLVLALLV</sequence>
<dbReference type="RefSeq" id="WP_226183357.1">
    <property type="nucleotide sequence ID" value="NZ_JAJADQ010000002.1"/>
</dbReference>
<evidence type="ECO:0000313" key="2">
    <source>
        <dbReference type="EMBL" id="MCB2376964.1"/>
    </source>
</evidence>
<dbReference type="EMBL" id="JAJADQ010000002">
    <property type="protein sequence ID" value="MCB2376964.1"/>
    <property type="molecule type" value="Genomic_DNA"/>
</dbReference>
<keyword evidence="1" id="KW-1133">Transmembrane helix</keyword>
<accession>A0ABS8A9R7</accession>
<proteinExistence type="predicted"/>
<evidence type="ECO:0000256" key="1">
    <source>
        <dbReference type="SAM" id="Phobius"/>
    </source>
</evidence>
<protein>
    <submittedName>
        <fullName evidence="2">Uncharacterized protein</fullName>
    </submittedName>
</protein>
<evidence type="ECO:0000313" key="3">
    <source>
        <dbReference type="Proteomes" id="UP001165297"/>
    </source>
</evidence>
<keyword evidence="1" id="KW-0812">Transmembrane</keyword>
<feature type="transmembrane region" description="Helical" evidence="1">
    <location>
        <begin position="284"/>
        <end position="310"/>
    </location>
</feature>
<gene>
    <name evidence="2" type="ORF">LGH70_05190</name>
</gene>
<feature type="transmembrane region" description="Helical" evidence="1">
    <location>
        <begin position="258"/>
        <end position="278"/>
    </location>
</feature>
<comment type="caution">
    <text evidence="2">The sequence shown here is derived from an EMBL/GenBank/DDBJ whole genome shotgun (WGS) entry which is preliminary data.</text>
</comment>
<dbReference type="Proteomes" id="UP001165297">
    <property type="component" value="Unassembled WGS sequence"/>
</dbReference>
<name>A0ABS8A9R7_9BACT</name>
<keyword evidence="1" id="KW-0472">Membrane</keyword>
<reference evidence="2" key="1">
    <citation type="submission" date="2021-10" db="EMBL/GenBank/DDBJ databases">
        <authorList>
            <person name="Dean J.D."/>
            <person name="Kim M.K."/>
            <person name="Newey C.N."/>
            <person name="Stoker T.S."/>
            <person name="Thompson D.W."/>
            <person name="Grose J.H."/>
        </authorList>
    </citation>
    <scope>NUCLEOTIDE SEQUENCE</scope>
    <source>
        <strain evidence="2">BT635</strain>
    </source>
</reference>